<feature type="compositionally biased region" description="Low complexity" evidence="1">
    <location>
        <begin position="89"/>
        <end position="107"/>
    </location>
</feature>
<evidence type="ECO:0000256" key="1">
    <source>
        <dbReference type="SAM" id="MobiDB-lite"/>
    </source>
</evidence>
<feature type="compositionally biased region" description="Low complexity" evidence="1">
    <location>
        <begin position="28"/>
        <end position="56"/>
    </location>
</feature>
<organism evidence="2">
    <name type="scientific">Ceratitis capitata</name>
    <name type="common">Mediterranean fruit fly</name>
    <name type="synonym">Tephritis capitata</name>
    <dbReference type="NCBI Taxonomy" id="7213"/>
    <lineage>
        <taxon>Eukaryota</taxon>
        <taxon>Metazoa</taxon>
        <taxon>Ecdysozoa</taxon>
        <taxon>Arthropoda</taxon>
        <taxon>Hexapoda</taxon>
        <taxon>Insecta</taxon>
        <taxon>Pterygota</taxon>
        <taxon>Neoptera</taxon>
        <taxon>Endopterygota</taxon>
        <taxon>Diptera</taxon>
        <taxon>Brachycera</taxon>
        <taxon>Muscomorpha</taxon>
        <taxon>Tephritoidea</taxon>
        <taxon>Tephritidae</taxon>
        <taxon>Ceratitis</taxon>
        <taxon>Ceratitis</taxon>
    </lineage>
</organism>
<evidence type="ECO:0000313" key="2">
    <source>
        <dbReference type="EMBL" id="JAB86450.1"/>
    </source>
</evidence>
<name>W8AE80_CERCA</name>
<reference evidence="2" key="2">
    <citation type="journal article" date="2014" name="BMC Genomics">
        <title>A genomic perspective to assessing quality of mass-reared SIT flies used in Mediterranean fruit fly (Ceratitis capitata) eradication in California.</title>
        <authorList>
            <person name="Calla B."/>
            <person name="Hall B."/>
            <person name="Hou S."/>
            <person name="Geib S.M."/>
        </authorList>
    </citation>
    <scope>NUCLEOTIDE SEQUENCE</scope>
</reference>
<dbReference type="EMBL" id="GAMC01020105">
    <property type="protein sequence ID" value="JAB86450.1"/>
    <property type="molecule type" value="mRNA"/>
</dbReference>
<proteinExistence type="evidence at transcript level"/>
<dbReference type="AlphaFoldDB" id="W8AE80"/>
<sequence length="258" mass="28713">MCYSKWDSMQQQQQQQHQQQTDLELKTKAATSKAITTTVQTTQTQVTPTSSTTTTQRKLSGHWIDFENIPEKRKPPKRITALPKDGVITSTTSSSRAHATTTSVQHTTHGHATAHSHHQPAQPDVTMDGKIHYNYVKPEDCQCECHESKRDGAAGDEAAAAAGEDEVEGVTSSKSITSVDLLQQGEDMLPLLDPDTQDGIEPSDSSREYSCYTDDEMDVPMRRPTSSRSKSSSSKLDEFPRRDVSHSPRNRKFPDNRK</sequence>
<dbReference type="OrthoDB" id="6428710at2759"/>
<feature type="region of interest" description="Disordered" evidence="1">
    <location>
        <begin position="1"/>
        <end position="126"/>
    </location>
</feature>
<feature type="compositionally biased region" description="Polar residues" evidence="1">
    <location>
        <begin position="170"/>
        <end position="181"/>
    </location>
</feature>
<dbReference type="EMBL" id="GAMC01020107">
    <property type="protein sequence ID" value="JAB86448.1"/>
    <property type="molecule type" value="mRNA"/>
</dbReference>
<protein>
    <submittedName>
        <fullName evidence="2">Uncharacterized protein</fullName>
    </submittedName>
</protein>
<accession>W8AE80</accession>
<reference evidence="2" key="1">
    <citation type="submission" date="2013-07" db="EMBL/GenBank/DDBJ databases">
        <authorList>
            <person name="Geib S."/>
        </authorList>
    </citation>
    <scope>NUCLEOTIDE SEQUENCE</scope>
</reference>
<dbReference type="EMBL" id="GAMC01020103">
    <property type="protein sequence ID" value="JAB86452.1"/>
    <property type="molecule type" value="mRNA"/>
</dbReference>
<feature type="compositionally biased region" description="Basic and acidic residues" evidence="1">
    <location>
        <begin position="235"/>
        <end position="258"/>
    </location>
</feature>
<feature type="compositionally biased region" description="Low complexity" evidence="1">
    <location>
        <begin position="10"/>
        <end position="20"/>
    </location>
</feature>
<feature type="region of interest" description="Disordered" evidence="1">
    <location>
        <begin position="156"/>
        <end position="258"/>
    </location>
</feature>
<feature type="compositionally biased region" description="Basic residues" evidence="1">
    <location>
        <begin position="108"/>
        <end position="118"/>
    </location>
</feature>